<sequence length="72" mass="8502">MQWNLIKLRKEKECTQEDIAKLLDISTEGYRLKESGKHQFKSNEMFIIAEFFGENIGDIFLPTKYTKSKQTI</sequence>
<dbReference type="Proteomes" id="UP000321057">
    <property type="component" value="Unassembled WGS sequence"/>
</dbReference>
<evidence type="ECO:0000313" key="5">
    <source>
        <dbReference type="Proteomes" id="UP000255277"/>
    </source>
</evidence>
<dbReference type="InterPro" id="IPR010982">
    <property type="entry name" value="Lambda_DNA-bd_dom_sf"/>
</dbReference>
<dbReference type="Gene3D" id="1.10.260.40">
    <property type="entry name" value="lambda repressor-like DNA-binding domains"/>
    <property type="match status" value="1"/>
</dbReference>
<evidence type="ECO:0000313" key="3">
    <source>
        <dbReference type="EMBL" id="GEQ07097.1"/>
    </source>
</evidence>
<proteinExistence type="predicted"/>
<gene>
    <name evidence="4" type="ORF">NCTC12195_03591</name>
    <name evidence="3" type="ORF">SGA02_29250</name>
</gene>
<feature type="domain" description="HTH cro/C1-type" evidence="2">
    <location>
        <begin position="5"/>
        <end position="59"/>
    </location>
</feature>
<dbReference type="Proteomes" id="UP000255277">
    <property type="component" value="Unassembled WGS sequence"/>
</dbReference>
<evidence type="ECO:0000313" key="4">
    <source>
        <dbReference type="EMBL" id="SUM34083.1"/>
    </source>
</evidence>
<dbReference type="InterPro" id="IPR001387">
    <property type="entry name" value="Cro/C1-type_HTH"/>
</dbReference>
<dbReference type="PANTHER" id="PTHR46558">
    <property type="entry name" value="TRACRIPTIONAL REGULATORY PROTEIN-RELATED-RELATED"/>
    <property type="match status" value="1"/>
</dbReference>
<name>A0A0D0SDY3_STAGA</name>
<dbReference type="EMBL" id="UHDK01000001">
    <property type="protein sequence ID" value="SUM34083.1"/>
    <property type="molecule type" value="Genomic_DNA"/>
</dbReference>
<reference evidence="4 5" key="1">
    <citation type="submission" date="2018-06" db="EMBL/GenBank/DDBJ databases">
        <authorList>
            <consortium name="Pathogen Informatics"/>
            <person name="Doyle S."/>
        </authorList>
    </citation>
    <scope>NUCLEOTIDE SEQUENCE [LARGE SCALE GENOMIC DNA]</scope>
    <source>
        <strain evidence="4 5">NCTC12195</strain>
    </source>
</reference>
<reference evidence="3 6" key="2">
    <citation type="submission" date="2019-07" db="EMBL/GenBank/DDBJ databases">
        <title>Whole genome shotgun sequence of Staphylococcus gallinarum NBRC 109767.</title>
        <authorList>
            <person name="Hosoyama A."/>
            <person name="Uohara A."/>
            <person name="Ohji S."/>
            <person name="Ichikawa N."/>
        </authorList>
    </citation>
    <scope>NUCLEOTIDE SEQUENCE [LARGE SCALE GENOMIC DNA]</scope>
    <source>
        <strain evidence="3 6">NBRC 109767</strain>
    </source>
</reference>
<dbReference type="Pfam" id="PF01381">
    <property type="entry name" value="HTH_3"/>
    <property type="match status" value="1"/>
</dbReference>
<dbReference type="STRING" id="1293.SH09_13165"/>
<dbReference type="PANTHER" id="PTHR46558:SF4">
    <property type="entry name" value="DNA-BIDING PHAGE PROTEIN"/>
    <property type="match status" value="1"/>
</dbReference>
<keyword evidence="6" id="KW-1185">Reference proteome</keyword>
<evidence type="ECO:0000259" key="2">
    <source>
        <dbReference type="PROSITE" id="PS50943"/>
    </source>
</evidence>
<dbReference type="SUPFAM" id="SSF47413">
    <property type="entry name" value="lambda repressor-like DNA-binding domains"/>
    <property type="match status" value="1"/>
</dbReference>
<keyword evidence="1" id="KW-0238">DNA-binding</keyword>
<evidence type="ECO:0000313" key="6">
    <source>
        <dbReference type="Proteomes" id="UP000321057"/>
    </source>
</evidence>
<dbReference type="OrthoDB" id="2323301at2"/>
<organism evidence="4 5">
    <name type="scientific">Staphylococcus gallinarum</name>
    <dbReference type="NCBI Taxonomy" id="1293"/>
    <lineage>
        <taxon>Bacteria</taxon>
        <taxon>Bacillati</taxon>
        <taxon>Bacillota</taxon>
        <taxon>Bacilli</taxon>
        <taxon>Bacillales</taxon>
        <taxon>Staphylococcaceae</taxon>
        <taxon>Staphylococcus</taxon>
    </lineage>
</organism>
<dbReference type="CDD" id="cd00093">
    <property type="entry name" value="HTH_XRE"/>
    <property type="match status" value="1"/>
</dbReference>
<dbReference type="AlphaFoldDB" id="A0A0D0SDY3"/>
<accession>A0A0D0SDY3</accession>
<dbReference type="SMART" id="SM00530">
    <property type="entry name" value="HTH_XRE"/>
    <property type="match status" value="1"/>
</dbReference>
<dbReference type="PROSITE" id="PS50943">
    <property type="entry name" value="HTH_CROC1"/>
    <property type="match status" value="1"/>
</dbReference>
<dbReference type="GO" id="GO:0003677">
    <property type="term" value="F:DNA binding"/>
    <property type="evidence" value="ECO:0007669"/>
    <property type="project" value="UniProtKB-KW"/>
</dbReference>
<protein>
    <submittedName>
        <fullName evidence="4">Helix-turn-helix family protein</fullName>
    </submittedName>
    <submittedName>
        <fullName evidence="3">Transcriptional regulator</fullName>
    </submittedName>
</protein>
<dbReference type="RefSeq" id="WP_042740087.1">
    <property type="nucleotide sequence ID" value="NZ_BKAX01000021.1"/>
</dbReference>
<evidence type="ECO:0000256" key="1">
    <source>
        <dbReference type="ARBA" id="ARBA00023125"/>
    </source>
</evidence>
<dbReference type="EMBL" id="BKAX01000021">
    <property type="protein sequence ID" value="GEQ07097.1"/>
    <property type="molecule type" value="Genomic_DNA"/>
</dbReference>